<accession>G0P6B5</accession>
<evidence type="ECO:0000313" key="2">
    <source>
        <dbReference type="EMBL" id="EGT46381.1"/>
    </source>
</evidence>
<keyword evidence="1" id="KW-0732">Signal</keyword>
<dbReference type="HOGENOM" id="CLU_1162023_0_0_1"/>
<dbReference type="Proteomes" id="UP000008068">
    <property type="component" value="Unassembled WGS sequence"/>
</dbReference>
<evidence type="ECO:0000313" key="3">
    <source>
        <dbReference type="Proteomes" id="UP000008068"/>
    </source>
</evidence>
<name>G0P6B5_CAEBE</name>
<dbReference type="AlphaFoldDB" id="G0P6B5"/>
<keyword evidence="3" id="KW-1185">Reference proteome</keyword>
<dbReference type="EMBL" id="GL380096">
    <property type="protein sequence ID" value="EGT46381.1"/>
    <property type="molecule type" value="Genomic_DNA"/>
</dbReference>
<dbReference type="InParanoid" id="G0P6B5"/>
<organism evidence="3">
    <name type="scientific">Caenorhabditis brenneri</name>
    <name type="common">Nematode worm</name>
    <dbReference type="NCBI Taxonomy" id="135651"/>
    <lineage>
        <taxon>Eukaryota</taxon>
        <taxon>Metazoa</taxon>
        <taxon>Ecdysozoa</taxon>
        <taxon>Nematoda</taxon>
        <taxon>Chromadorea</taxon>
        <taxon>Rhabditida</taxon>
        <taxon>Rhabditina</taxon>
        <taxon>Rhabditomorpha</taxon>
        <taxon>Rhabditoidea</taxon>
        <taxon>Rhabditidae</taxon>
        <taxon>Peloderinae</taxon>
        <taxon>Caenorhabditis</taxon>
    </lineage>
</organism>
<proteinExistence type="predicted"/>
<protein>
    <submittedName>
        <fullName evidence="2">Uncharacterized protein</fullName>
    </submittedName>
</protein>
<gene>
    <name evidence="2" type="ORF">CAEBREN_18207</name>
</gene>
<feature type="signal peptide" evidence="1">
    <location>
        <begin position="1"/>
        <end position="18"/>
    </location>
</feature>
<sequence>MKFQLVFLLAALIGSSQAQGLPGVICGITGILCPPTTVAPTTTTTTVPTTTTASDTSEICFTIPGNNVNIVIDPTQLTLTEIGQIKQLVEDSLANILGSLGGTINGALNGLVGGLTGILNPATTPTPTGDGQICVVIPNSDIDELEAFLEDVFSLLTAFFNCLKDLEETTAQFQAEVDRVRMEIDTLVARFNNCDIVTCYLGVANDAYELVRSLPARFLTYPNTVRDNINQCVTETINA</sequence>
<evidence type="ECO:0000256" key="1">
    <source>
        <dbReference type="SAM" id="SignalP"/>
    </source>
</evidence>
<reference evidence="3" key="1">
    <citation type="submission" date="2011-07" db="EMBL/GenBank/DDBJ databases">
        <authorList>
            <consortium name="Caenorhabditis brenneri Sequencing and Analysis Consortium"/>
            <person name="Wilson R.K."/>
        </authorList>
    </citation>
    <scope>NUCLEOTIDE SEQUENCE [LARGE SCALE GENOMIC DNA]</scope>
    <source>
        <strain evidence="3">PB2801</strain>
    </source>
</reference>
<feature type="chain" id="PRO_5003406338" evidence="1">
    <location>
        <begin position="19"/>
        <end position="239"/>
    </location>
</feature>